<feature type="domain" description="RWP-RK" evidence="8">
    <location>
        <begin position="74"/>
        <end position="159"/>
    </location>
</feature>
<evidence type="ECO:0000313" key="10">
    <source>
        <dbReference type="Proteomes" id="UP001159364"/>
    </source>
</evidence>
<accession>A0AAV8TFQ7</accession>
<dbReference type="GO" id="GO:0003677">
    <property type="term" value="F:DNA binding"/>
    <property type="evidence" value="ECO:0007669"/>
    <property type="project" value="UniProtKB-KW"/>
</dbReference>
<gene>
    <name evidence="9" type="ORF">K2173_010330</name>
</gene>
<dbReference type="PANTHER" id="PTHR46373:SF12">
    <property type="entry name" value="PROTEIN RKD5"/>
    <property type="match status" value="1"/>
</dbReference>
<dbReference type="EMBL" id="JAIWQS010000005">
    <property type="protein sequence ID" value="KAJ8764865.1"/>
    <property type="molecule type" value="Genomic_DNA"/>
</dbReference>
<evidence type="ECO:0000256" key="2">
    <source>
        <dbReference type="ARBA" id="ARBA00023015"/>
    </source>
</evidence>
<protein>
    <recommendedName>
        <fullName evidence="8">RWP-RK domain-containing protein</fullName>
    </recommendedName>
</protein>
<dbReference type="PROSITE" id="PS51519">
    <property type="entry name" value="RWP_RK"/>
    <property type="match status" value="1"/>
</dbReference>
<evidence type="ECO:0000256" key="1">
    <source>
        <dbReference type="ARBA" id="ARBA00004049"/>
    </source>
</evidence>
<evidence type="ECO:0000313" key="9">
    <source>
        <dbReference type="EMBL" id="KAJ8764865.1"/>
    </source>
</evidence>
<feature type="coiled-coil region" evidence="7">
    <location>
        <begin position="136"/>
        <end position="163"/>
    </location>
</feature>
<sequence>MLSKDLQTILKLSCRTEEKETSQFASREICQGDTDDDHQSMSHLPVMDQDLNCLPNSVAISELYDDIQSGHNTADKVAKKKKRAAAEDIGRIALEDLAKYFDLPIVEASRNLKVGLTVLKRKCREFGIPRWPHRKIKSLNSLIDNLQEEADRQMQENEGAAMAVAKRQRMLEREREIIERRPCIEIQSETKRFRQDVFKRRHRARSLGEKGSFCTDQ</sequence>
<dbReference type="PANTHER" id="PTHR46373">
    <property type="entry name" value="PROTEIN RKD4"/>
    <property type="match status" value="1"/>
</dbReference>
<evidence type="ECO:0000256" key="5">
    <source>
        <dbReference type="ARBA" id="ARBA00023163"/>
    </source>
</evidence>
<evidence type="ECO:0000256" key="4">
    <source>
        <dbReference type="ARBA" id="ARBA00023125"/>
    </source>
</evidence>
<comment type="function">
    <text evidence="1">Putative transcription factor.</text>
</comment>
<keyword evidence="5" id="KW-0804">Transcription</keyword>
<keyword evidence="2" id="KW-0805">Transcription regulation</keyword>
<dbReference type="InterPro" id="IPR003035">
    <property type="entry name" value="RWP-RK_dom"/>
</dbReference>
<keyword evidence="3 7" id="KW-0175">Coiled coil</keyword>
<dbReference type="AlphaFoldDB" id="A0AAV8TFQ7"/>
<dbReference type="GO" id="GO:0003700">
    <property type="term" value="F:DNA-binding transcription factor activity"/>
    <property type="evidence" value="ECO:0007669"/>
    <property type="project" value="InterPro"/>
</dbReference>
<proteinExistence type="predicted"/>
<evidence type="ECO:0000256" key="3">
    <source>
        <dbReference type="ARBA" id="ARBA00023054"/>
    </source>
</evidence>
<name>A0AAV8TFQ7_9ROSI</name>
<keyword evidence="10" id="KW-1185">Reference proteome</keyword>
<evidence type="ECO:0000256" key="6">
    <source>
        <dbReference type="ARBA" id="ARBA00023242"/>
    </source>
</evidence>
<evidence type="ECO:0000256" key="7">
    <source>
        <dbReference type="SAM" id="Coils"/>
    </source>
</evidence>
<reference evidence="9 10" key="1">
    <citation type="submission" date="2021-09" db="EMBL/GenBank/DDBJ databases">
        <title>Genomic insights and catalytic innovation underlie evolution of tropane alkaloids biosynthesis.</title>
        <authorList>
            <person name="Wang Y.-J."/>
            <person name="Tian T."/>
            <person name="Huang J.-P."/>
            <person name="Huang S.-X."/>
        </authorList>
    </citation>
    <scope>NUCLEOTIDE SEQUENCE [LARGE SCALE GENOMIC DNA]</scope>
    <source>
        <strain evidence="9">KIB-2018</strain>
        <tissue evidence="9">Leaf</tissue>
    </source>
</reference>
<keyword evidence="4" id="KW-0238">DNA-binding</keyword>
<comment type="caution">
    <text evidence="9">The sequence shown here is derived from an EMBL/GenBank/DDBJ whole genome shotgun (WGS) entry which is preliminary data.</text>
</comment>
<dbReference type="InterPro" id="IPR044607">
    <property type="entry name" value="RKD-like"/>
</dbReference>
<keyword evidence="6" id="KW-0539">Nucleus</keyword>
<organism evidence="9 10">
    <name type="scientific">Erythroxylum novogranatense</name>
    <dbReference type="NCBI Taxonomy" id="1862640"/>
    <lineage>
        <taxon>Eukaryota</taxon>
        <taxon>Viridiplantae</taxon>
        <taxon>Streptophyta</taxon>
        <taxon>Embryophyta</taxon>
        <taxon>Tracheophyta</taxon>
        <taxon>Spermatophyta</taxon>
        <taxon>Magnoliopsida</taxon>
        <taxon>eudicotyledons</taxon>
        <taxon>Gunneridae</taxon>
        <taxon>Pentapetalae</taxon>
        <taxon>rosids</taxon>
        <taxon>fabids</taxon>
        <taxon>Malpighiales</taxon>
        <taxon>Erythroxylaceae</taxon>
        <taxon>Erythroxylum</taxon>
    </lineage>
</organism>
<dbReference type="Proteomes" id="UP001159364">
    <property type="component" value="Linkage Group LG05"/>
</dbReference>
<dbReference type="Pfam" id="PF02042">
    <property type="entry name" value="RWP-RK"/>
    <property type="match status" value="1"/>
</dbReference>
<evidence type="ECO:0000259" key="8">
    <source>
        <dbReference type="PROSITE" id="PS51519"/>
    </source>
</evidence>